<proteinExistence type="predicted"/>
<organism evidence="2 3">
    <name type="scientific">Elysia marginata</name>
    <dbReference type="NCBI Taxonomy" id="1093978"/>
    <lineage>
        <taxon>Eukaryota</taxon>
        <taxon>Metazoa</taxon>
        <taxon>Spiralia</taxon>
        <taxon>Lophotrochozoa</taxon>
        <taxon>Mollusca</taxon>
        <taxon>Gastropoda</taxon>
        <taxon>Heterobranchia</taxon>
        <taxon>Euthyneura</taxon>
        <taxon>Panpulmonata</taxon>
        <taxon>Sacoglossa</taxon>
        <taxon>Placobranchoidea</taxon>
        <taxon>Plakobranchidae</taxon>
        <taxon>Elysia</taxon>
    </lineage>
</organism>
<accession>A0AAV4EII5</accession>
<dbReference type="EMBL" id="BMAT01010764">
    <property type="protein sequence ID" value="GFR60288.1"/>
    <property type="molecule type" value="Genomic_DNA"/>
</dbReference>
<evidence type="ECO:0000256" key="1">
    <source>
        <dbReference type="SAM" id="SignalP"/>
    </source>
</evidence>
<sequence length="97" mass="10509">MIIATIVLLLLLSFFFHYPSKNKTLTVDLSRVVFSTAQAIQAASQLRMWVALTSFIVNPQNIPDAIDEAIEALDNAGMVSKNFIGVGHGRGGKTSNC</sequence>
<dbReference type="AlphaFoldDB" id="A0AAV4EII5"/>
<name>A0AAV4EII5_9GAST</name>
<protein>
    <submittedName>
        <fullName evidence="2">Uncharacterized protein</fullName>
    </submittedName>
</protein>
<keyword evidence="1" id="KW-0732">Signal</keyword>
<feature type="signal peptide" evidence="1">
    <location>
        <begin position="1"/>
        <end position="24"/>
    </location>
</feature>
<comment type="caution">
    <text evidence="2">The sequence shown here is derived from an EMBL/GenBank/DDBJ whole genome shotgun (WGS) entry which is preliminary data.</text>
</comment>
<evidence type="ECO:0000313" key="3">
    <source>
        <dbReference type="Proteomes" id="UP000762676"/>
    </source>
</evidence>
<feature type="chain" id="PRO_5043921128" evidence="1">
    <location>
        <begin position="25"/>
        <end position="97"/>
    </location>
</feature>
<reference evidence="2 3" key="1">
    <citation type="journal article" date="2021" name="Elife">
        <title>Chloroplast acquisition without the gene transfer in kleptoplastic sea slugs, Plakobranchus ocellatus.</title>
        <authorList>
            <person name="Maeda T."/>
            <person name="Takahashi S."/>
            <person name="Yoshida T."/>
            <person name="Shimamura S."/>
            <person name="Takaki Y."/>
            <person name="Nagai Y."/>
            <person name="Toyoda A."/>
            <person name="Suzuki Y."/>
            <person name="Arimoto A."/>
            <person name="Ishii H."/>
            <person name="Satoh N."/>
            <person name="Nishiyama T."/>
            <person name="Hasebe M."/>
            <person name="Maruyama T."/>
            <person name="Minagawa J."/>
            <person name="Obokata J."/>
            <person name="Shigenobu S."/>
        </authorList>
    </citation>
    <scope>NUCLEOTIDE SEQUENCE [LARGE SCALE GENOMIC DNA]</scope>
</reference>
<dbReference type="Proteomes" id="UP000762676">
    <property type="component" value="Unassembled WGS sequence"/>
</dbReference>
<keyword evidence="3" id="KW-1185">Reference proteome</keyword>
<gene>
    <name evidence="2" type="ORF">ElyMa_005404700</name>
</gene>
<evidence type="ECO:0000313" key="2">
    <source>
        <dbReference type="EMBL" id="GFR60288.1"/>
    </source>
</evidence>